<keyword evidence="2" id="KW-1185">Reference proteome</keyword>
<gene>
    <name evidence="1" type="ORF">H8K52_05615</name>
</gene>
<evidence type="ECO:0008006" key="3">
    <source>
        <dbReference type="Google" id="ProtNLM"/>
    </source>
</evidence>
<accession>A0ABR6X1K3</accession>
<dbReference type="Gene3D" id="1.10.30.50">
    <property type="match status" value="1"/>
</dbReference>
<reference evidence="1 2" key="1">
    <citation type="submission" date="2020-08" db="EMBL/GenBank/DDBJ databases">
        <title>Novel species isolated from subtropical streams in China.</title>
        <authorList>
            <person name="Lu H."/>
        </authorList>
    </citation>
    <scope>NUCLEOTIDE SEQUENCE [LARGE SCALE GENOMIC DNA]</scope>
    <source>
        <strain evidence="1 2">KACC 16656</strain>
    </source>
</reference>
<dbReference type="Proteomes" id="UP000648257">
    <property type="component" value="Unassembled WGS sequence"/>
</dbReference>
<evidence type="ECO:0000313" key="1">
    <source>
        <dbReference type="EMBL" id="MBC3806824.1"/>
    </source>
</evidence>
<organism evidence="1 2">
    <name type="scientific">Undibacterium seohonense</name>
    <dbReference type="NCBI Taxonomy" id="1344950"/>
    <lineage>
        <taxon>Bacteria</taxon>
        <taxon>Pseudomonadati</taxon>
        <taxon>Pseudomonadota</taxon>
        <taxon>Betaproteobacteria</taxon>
        <taxon>Burkholderiales</taxon>
        <taxon>Oxalobacteraceae</taxon>
        <taxon>Undibacterium</taxon>
    </lineage>
</organism>
<proteinExistence type="predicted"/>
<protein>
    <recommendedName>
        <fullName evidence="3">HNH endonuclease</fullName>
    </recommendedName>
</protein>
<name>A0ABR6X1K3_9BURK</name>
<evidence type="ECO:0000313" key="2">
    <source>
        <dbReference type="Proteomes" id="UP000648257"/>
    </source>
</evidence>
<sequence>MFKVKRSDVIPASLLTKRSYKDEDVVEALQKDFYKKCYLCEIKEPQDINIEHFVAHLGDEDLKYDWKNLYFSCGRCNNIKLHFFNNLLDCCDPTHDVFRAIKLLPPRTPGAKKVVVERQNEDARTRETEMLLERIYNSEHTVNKAITASFLRKKIYNRYIKFLQLVNRYYADDTLDDERTDALARIKVLMSDQLEFSAFIKWCVLEDEELVELLGSFIE</sequence>
<comment type="caution">
    <text evidence="1">The sequence shown here is derived from an EMBL/GenBank/DDBJ whole genome shotgun (WGS) entry which is preliminary data.</text>
</comment>
<dbReference type="EMBL" id="JACOFW010000004">
    <property type="protein sequence ID" value="MBC3806824.1"/>
    <property type="molecule type" value="Genomic_DNA"/>
</dbReference>
<dbReference type="RefSeq" id="WP_186921910.1">
    <property type="nucleotide sequence ID" value="NZ_JACOFW010000004.1"/>
</dbReference>